<dbReference type="PIRSF" id="PIRSF004911">
    <property type="entry name" value="DUF160"/>
    <property type="match status" value="1"/>
</dbReference>
<dbReference type="InterPro" id="IPR007197">
    <property type="entry name" value="rSAM"/>
</dbReference>
<feature type="modified residue" description="N6-(pyridoxal phosphate)lysine" evidence="15">
    <location>
        <position position="323"/>
    </location>
</feature>
<dbReference type="Gene3D" id="3.20.20.70">
    <property type="entry name" value="Aldolase class I"/>
    <property type="match status" value="1"/>
</dbReference>
<reference evidence="17 18" key="1">
    <citation type="submission" date="2017-02" db="EMBL/GenBank/DDBJ databases">
        <title>Legionella quilivanii strain from human: case report and whole genome sequencing analysis.</title>
        <authorList>
            <person name="Lalancette C."/>
            <person name="Leduc J.-M."/>
            <person name="Levesque S."/>
            <person name="Fournier E."/>
            <person name="Saoud J."/>
            <person name="Faucher S.P."/>
            <person name="Bernard K."/>
            <person name="Martineau C."/>
            <person name="Longtin J."/>
        </authorList>
    </citation>
    <scope>NUCLEOTIDE SEQUENCE [LARGE SCALE GENOMIC DNA]</scope>
    <source>
        <strain evidence="17 18">ID143958</strain>
    </source>
</reference>
<keyword evidence="6 14" id="KW-0004">4Fe-4S</keyword>
<keyword evidence="9 15" id="KW-0663">Pyridoxal phosphate</keyword>
<dbReference type="PANTHER" id="PTHR30538:SF1">
    <property type="entry name" value="L-LYSINE 2,3-AMINOMUTASE"/>
    <property type="match status" value="1"/>
</dbReference>
<evidence type="ECO:0000256" key="5">
    <source>
        <dbReference type="ARBA" id="ARBA00022363"/>
    </source>
</evidence>
<name>A0A364LLP9_9GAMM</name>
<evidence type="ECO:0000256" key="6">
    <source>
        <dbReference type="ARBA" id="ARBA00022485"/>
    </source>
</evidence>
<evidence type="ECO:0000256" key="11">
    <source>
        <dbReference type="ARBA" id="ARBA00023014"/>
    </source>
</evidence>
<comment type="catalytic activity">
    <reaction evidence="1">
        <text>L-lysine = D-beta-lysine</text>
        <dbReference type="Rhea" id="RHEA:44148"/>
        <dbReference type="ChEBI" id="CHEBI:32551"/>
        <dbReference type="ChEBI" id="CHEBI:84138"/>
    </reaction>
</comment>
<dbReference type="NCBIfam" id="TIGR00238">
    <property type="entry name" value="KamA family radical SAM protein"/>
    <property type="match status" value="1"/>
</dbReference>
<dbReference type="PANTHER" id="PTHR30538">
    <property type="entry name" value="LYSINE 2,3-AMINOMUTASE-RELATED"/>
    <property type="match status" value="1"/>
</dbReference>
<evidence type="ECO:0000313" key="18">
    <source>
        <dbReference type="Proteomes" id="UP000249458"/>
    </source>
</evidence>
<comment type="similarity">
    <text evidence="4">Belongs to the radical SAM superfamily. KamA family.</text>
</comment>
<dbReference type="Pfam" id="PF04055">
    <property type="entry name" value="Radical_SAM"/>
    <property type="match status" value="1"/>
</dbReference>
<comment type="cofactor">
    <cofactor evidence="2 15">
        <name>pyridoxal 5'-phosphate</name>
        <dbReference type="ChEBI" id="CHEBI:597326"/>
    </cofactor>
</comment>
<keyword evidence="11 14" id="KW-0411">Iron-sulfur</keyword>
<keyword evidence="7" id="KW-0949">S-adenosyl-L-methionine</keyword>
<dbReference type="EMBL" id="MVJN01000003">
    <property type="protein sequence ID" value="RAP37642.1"/>
    <property type="molecule type" value="Genomic_DNA"/>
</dbReference>
<dbReference type="InterPro" id="IPR013785">
    <property type="entry name" value="Aldolase_TIM"/>
</dbReference>
<dbReference type="Proteomes" id="UP000249458">
    <property type="component" value="Unassembled WGS sequence"/>
</dbReference>
<gene>
    <name evidence="17" type="ORF">B1207_05585</name>
</gene>
<sequence length="329" mass="36701">MRDAFVSWQKILAQGFASSSELLQFLGLSAVQGSTAAEKLFKTRVPRGFAERMKKHDPEDPLLLQVLASEEELLEVDGYQNDPLQENSSNPLTGLLHKYTGRVLLTLTGTCAVNCRYCFRRHFPYQKNNPGREGWQQVIDYIKGNSSVSEVILSGGDPLLASNTVLSSVLKQLDEIKHVTTVRFHTRIPIVLPERIDEEFLSILSSLRLQKVIVVHCNHAQELDEAVESACRLLQTSGCHLLNQSVLLKKVNADAKTLAELSQRLFSCGILPYYLHILDKVAGAAHFDLPQEKALQIFRDLQTLLPGYLVPRLAREDAGKASKTLLISS</sequence>
<evidence type="ECO:0000256" key="8">
    <source>
        <dbReference type="ARBA" id="ARBA00022723"/>
    </source>
</evidence>
<evidence type="ECO:0000256" key="13">
    <source>
        <dbReference type="ARBA" id="ARBA00030756"/>
    </source>
</evidence>
<evidence type="ECO:0000256" key="1">
    <source>
        <dbReference type="ARBA" id="ARBA00001352"/>
    </source>
</evidence>
<organism evidence="17 18">
    <name type="scientific">Legionella quinlivanii</name>
    <dbReference type="NCBI Taxonomy" id="45073"/>
    <lineage>
        <taxon>Bacteria</taxon>
        <taxon>Pseudomonadati</taxon>
        <taxon>Pseudomonadota</taxon>
        <taxon>Gammaproteobacteria</taxon>
        <taxon>Legionellales</taxon>
        <taxon>Legionellaceae</taxon>
        <taxon>Legionella</taxon>
    </lineage>
</organism>
<protein>
    <recommendedName>
        <fullName evidence="5">L-lysine 2,3-aminomutase</fullName>
    </recommendedName>
    <alternativeName>
        <fullName evidence="13">EF-P post-translational modification enzyme B</fullName>
    </alternativeName>
</protein>
<evidence type="ECO:0000256" key="9">
    <source>
        <dbReference type="ARBA" id="ARBA00022898"/>
    </source>
</evidence>
<dbReference type="InterPro" id="IPR058240">
    <property type="entry name" value="rSAM_sf"/>
</dbReference>
<feature type="binding site" evidence="14">
    <location>
        <position position="115"/>
    </location>
    <ligand>
        <name>[4Fe-4S] cluster</name>
        <dbReference type="ChEBI" id="CHEBI:49883"/>
        <note>4Fe-4S-S-AdoMet</note>
    </ligand>
</feature>
<evidence type="ECO:0000256" key="7">
    <source>
        <dbReference type="ARBA" id="ARBA00022691"/>
    </source>
</evidence>
<comment type="caution">
    <text evidence="17">The sequence shown here is derived from an EMBL/GenBank/DDBJ whole genome shotgun (WGS) entry which is preliminary data.</text>
</comment>
<evidence type="ECO:0000256" key="4">
    <source>
        <dbReference type="ARBA" id="ARBA00008703"/>
    </source>
</evidence>
<evidence type="ECO:0000256" key="12">
    <source>
        <dbReference type="ARBA" id="ARBA00023235"/>
    </source>
</evidence>
<dbReference type="SUPFAM" id="SSF102114">
    <property type="entry name" value="Radical SAM enzymes"/>
    <property type="match status" value="1"/>
</dbReference>
<dbReference type="SFLD" id="SFLDF00314">
    <property type="entry name" value="L-lysine_2_3-aminomutase_(yjeK"/>
    <property type="match status" value="1"/>
</dbReference>
<evidence type="ECO:0000256" key="15">
    <source>
        <dbReference type="PIRSR" id="PIRSR603739-50"/>
    </source>
</evidence>
<dbReference type="SFLD" id="SFLDG01070">
    <property type="entry name" value="PLP-dependent"/>
    <property type="match status" value="1"/>
</dbReference>
<feature type="domain" description="Radical SAM core" evidence="16">
    <location>
        <begin position="97"/>
        <end position="312"/>
    </location>
</feature>
<dbReference type="CDD" id="cd01335">
    <property type="entry name" value="Radical_SAM"/>
    <property type="match status" value="1"/>
</dbReference>
<feature type="binding site" evidence="14">
    <location>
        <position position="118"/>
    </location>
    <ligand>
        <name>[4Fe-4S] cluster</name>
        <dbReference type="ChEBI" id="CHEBI:49883"/>
        <note>4Fe-4S-S-AdoMet</note>
    </ligand>
</feature>
<dbReference type="AlphaFoldDB" id="A0A364LLP9"/>
<keyword evidence="12" id="KW-0413">Isomerase</keyword>
<evidence type="ECO:0000256" key="10">
    <source>
        <dbReference type="ARBA" id="ARBA00023004"/>
    </source>
</evidence>
<evidence type="ECO:0000313" key="17">
    <source>
        <dbReference type="EMBL" id="RAP37642.1"/>
    </source>
</evidence>
<evidence type="ECO:0000256" key="3">
    <source>
        <dbReference type="ARBA" id="ARBA00001966"/>
    </source>
</evidence>
<feature type="binding site" evidence="14">
    <location>
        <position position="111"/>
    </location>
    <ligand>
        <name>[4Fe-4S] cluster</name>
        <dbReference type="ChEBI" id="CHEBI:49883"/>
        <note>4Fe-4S-S-AdoMet</note>
    </ligand>
</feature>
<comment type="cofactor">
    <cofactor evidence="3">
        <name>[4Fe-4S] cluster</name>
        <dbReference type="ChEBI" id="CHEBI:49883"/>
    </cofactor>
</comment>
<evidence type="ECO:0000259" key="16">
    <source>
        <dbReference type="PROSITE" id="PS51918"/>
    </source>
</evidence>
<keyword evidence="8 14" id="KW-0479">Metal-binding</keyword>
<dbReference type="InterPro" id="IPR003739">
    <property type="entry name" value="Lys_aminomutase/Glu_NH3_mut"/>
</dbReference>
<accession>A0A364LLP9</accession>
<keyword evidence="10" id="KW-0408">Iron</keyword>
<dbReference type="GO" id="GO:0046872">
    <property type="term" value="F:metal ion binding"/>
    <property type="evidence" value="ECO:0007669"/>
    <property type="project" value="UniProtKB-KW"/>
</dbReference>
<evidence type="ECO:0000256" key="2">
    <source>
        <dbReference type="ARBA" id="ARBA00001933"/>
    </source>
</evidence>
<dbReference type="NCBIfam" id="TIGR03821">
    <property type="entry name" value="EFP_modif_epmB"/>
    <property type="match status" value="1"/>
</dbReference>
<dbReference type="InterPro" id="IPR022462">
    <property type="entry name" value="EpmB"/>
</dbReference>
<dbReference type="GO" id="GO:0016853">
    <property type="term" value="F:isomerase activity"/>
    <property type="evidence" value="ECO:0007669"/>
    <property type="project" value="UniProtKB-KW"/>
</dbReference>
<dbReference type="GO" id="GO:0051539">
    <property type="term" value="F:4 iron, 4 sulfur cluster binding"/>
    <property type="evidence" value="ECO:0007669"/>
    <property type="project" value="UniProtKB-KW"/>
</dbReference>
<dbReference type="PROSITE" id="PS51918">
    <property type="entry name" value="RADICAL_SAM"/>
    <property type="match status" value="1"/>
</dbReference>
<proteinExistence type="inferred from homology"/>
<evidence type="ECO:0000256" key="14">
    <source>
        <dbReference type="PIRSR" id="PIRSR004911-1"/>
    </source>
</evidence>
<dbReference type="SFLD" id="SFLDS00029">
    <property type="entry name" value="Radical_SAM"/>
    <property type="match status" value="1"/>
</dbReference>